<name>A0A6I5ZUZ9_9FIRM</name>
<dbReference type="Proteomes" id="UP000425916">
    <property type="component" value="Chromosome"/>
</dbReference>
<organism evidence="2 3">
    <name type="scientific">Neomoorella glycerini</name>
    <dbReference type="NCBI Taxonomy" id="55779"/>
    <lineage>
        <taxon>Bacteria</taxon>
        <taxon>Bacillati</taxon>
        <taxon>Bacillota</taxon>
        <taxon>Clostridia</taxon>
        <taxon>Neomoorellales</taxon>
        <taxon>Neomoorellaceae</taxon>
        <taxon>Neomoorella</taxon>
    </lineage>
</organism>
<accession>A0A6I5ZUZ9</accession>
<dbReference type="PANTHER" id="PTHR43681">
    <property type="entry name" value="TRANSMEMBRANE GTPASE FZO"/>
    <property type="match status" value="1"/>
</dbReference>
<gene>
    <name evidence="2" type="primary">der_4</name>
    <name evidence="2" type="ORF">MGLY_32230</name>
</gene>
<dbReference type="EMBL" id="CP046244">
    <property type="protein sequence ID" value="QGP93800.1"/>
    <property type="molecule type" value="Genomic_DNA"/>
</dbReference>
<sequence>MSQVRQDQQAKVTKDASTLFLQTLELLNGLGPEFEEVRQKIQALQERLLNERFHLAVLGQFKRGKSTFINALLGDEVLPTAILPLTAVPTFLLWGPEIRARVLRQEGHQREEFTGRDTRALTAFLAQFVTEAGNPKNHKKVSQVEVFYPSPLLHKGVVLIDTPGIGSTFRHNTEATLNFLPQCDAALFLVSADPPITEVEVEFLKAVRSKVTHLFFILNKVDYLNKEEITSLLTFIKNVLREQIGIEGDPPIFCVSARLGLEARKTNDTALWNHSGLEEVWRYLVDFLARDKNNALQAALAKKAIDIIADIIMRLQLTIRSLEMPLAELDDRLQIFEKKIQEAEQQRVLLGDLLAGNRKRMVAFLEEQVEALRQKARTHLQGIVQDRLAGMGNRFNENAIRETLANAIPDFFEHELGEMARVFDQRVTEVLRPYQQRVDELIETVRKTAAELFDIPYHAPSSSGAFEMKRQPYWVTHKWDSSFNLLPEGIFTRLLPESLRRAKMTEKLRQQIEALVLNNVENLRWATLQNLDQAFRRFGSSLDERLQATVLATRGAIQAARSKRLEHTQNVVQEITRLQSITREFSEIQAKFEAFIEGQGVWR</sequence>
<dbReference type="Gene3D" id="3.40.50.300">
    <property type="entry name" value="P-loop containing nucleotide triphosphate hydrolases"/>
    <property type="match status" value="1"/>
</dbReference>
<dbReference type="SUPFAM" id="SSF52540">
    <property type="entry name" value="P-loop containing nucleoside triphosphate hydrolases"/>
    <property type="match status" value="1"/>
</dbReference>
<evidence type="ECO:0000313" key="3">
    <source>
        <dbReference type="Proteomes" id="UP000425916"/>
    </source>
</evidence>
<dbReference type="RefSeq" id="WP_156275542.1">
    <property type="nucleotide sequence ID" value="NZ_CP046244.1"/>
</dbReference>
<feature type="domain" description="Dynamin N-terminal" evidence="1">
    <location>
        <begin position="55"/>
        <end position="220"/>
    </location>
</feature>
<protein>
    <submittedName>
        <fullName evidence="2">GTPase Der</fullName>
    </submittedName>
</protein>
<dbReference type="OrthoDB" id="9802035at2"/>
<dbReference type="Pfam" id="PF00350">
    <property type="entry name" value="Dynamin_N"/>
    <property type="match status" value="1"/>
</dbReference>
<dbReference type="InterPro" id="IPR051943">
    <property type="entry name" value="TRAFAC_Dynamin-like_GTPase"/>
</dbReference>
<reference evidence="2 3" key="1">
    <citation type="submission" date="2019-11" db="EMBL/GenBank/DDBJ databases">
        <title>Genome sequence of Moorella glycerini DSM11254.</title>
        <authorList>
            <person name="Poehlein A."/>
            <person name="Boeer T."/>
            <person name="Daniel R."/>
        </authorList>
    </citation>
    <scope>NUCLEOTIDE SEQUENCE [LARGE SCALE GENOMIC DNA]</scope>
    <source>
        <strain evidence="2 3">DSM 11254</strain>
    </source>
</reference>
<proteinExistence type="predicted"/>
<dbReference type="AlphaFoldDB" id="A0A6I5ZUZ9"/>
<evidence type="ECO:0000259" key="1">
    <source>
        <dbReference type="Pfam" id="PF00350"/>
    </source>
</evidence>
<dbReference type="InterPro" id="IPR045063">
    <property type="entry name" value="Dynamin_N"/>
</dbReference>
<dbReference type="PANTHER" id="PTHR43681:SF1">
    <property type="entry name" value="SARCALUMENIN"/>
    <property type="match status" value="1"/>
</dbReference>
<keyword evidence="3" id="KW-1185">Reference proteome</keyword>
<dbReference type="CDD" id="cd09912">
    <property type="entry name" value="DLP_2"/>
    <property type="match status" value="1"/>
</dbReference>
<evidence type="ECO:0000313" key="2">
    <source>
        <dbReference type="EMBL" id="QGP93800.1"/>
    </source>
</evidence>
<dbReference type="InterPro" id="IPR027417">
    <property type="entry name" value="P-loop_NTPase"/>
</dbReference>